<dbReference type="AlphaFoldDB" id="A0A1E5KTN1"/>
<dbReference type="RefSeq" id="WP_069699835.1">
    <property type="nucleotide sequence ID" value="NZ_JAGGMA010000004.1"/>
</dbReference>
<keyword evidence="4 7" id="KW-0406">Ion transport</keyword>
<evidence type="ECO:0000313" key="9">
    <source>
        <dbReference type="Proteomes" id="UP000095256"/>
    </source>
</evidence>
<keyword evidence="3 7" id="KW-0375">Hydrogen ion transport</keyword>
<accession>A0A1E5KTN1</accession>
<evidence type="ECO:0000256" key="1">
    <source>
        <dbReference type="ARBA" id="ARBA00004370"/>
    </source>
</evidence>
<comment type="similarity">
    <text evidence="7">Belongs to the ATPase delta chain family.</text>
</comment>
<evidence type="ECO:0000256" key="5">
    <source>
        <dbReference type="ARBA" id="ARBA00023136"/>
    </source>
</evidence>
<dbReference type="EMBL" id="MIEK01000056">
    <property type="protein sequence ID" value="OEH81247.1"/>
    <property type="molecule type" value="Genomic_DNA"/>
</dbReference>
<dbReference type="SUPFAM" id="SSF47928">
    <property type="entry name" value="N-terminal domain of the delta subunit of the F1F0-ATP synthase"/>
    <property type="match status" value="1"/>
</dbReference>
<proteinExistence type="inferred from homology"/>
<protein>
    <recommendedName>
        <fullName evidence="7">ATP synthase subunit delta</fullName>
    </recommendedName>
    <alternativeName>
        <fullName evidence="7">ATP synthase F(1) sector subunit delta</fullName>
    </alternativeName>
    <alternativeName>
        <fullName evidence="7">F-type ATPase subunit delta</fullName>
        <shortName evidence="7">F-ATPase subunit delta</shortName>
    </alternativeName>
</protein>
<dbReference type="GO" id="GO:0005886">
    <property type="term" value="C:plasma membrane"/>
    <property type="evidence" value="ECO:0007669"/>
    <property type="project" value="UniProtKB-SubCell"/>
</dbReference>
<dbReference type="NCBIfam" id="TIGR01145">
    <property type="entry name" value="ATP_synt_delta"/>
    <property type="match status" value="1"/>
</dbReference>
<evidence type="ECO:0000256" key="3">
    <source>
        <dbReference type="ARBA" id="ARBA00022781"/>
    </source>
</evidence>
<dbReference type="OrthoDB" id="9786633at2"/>
<dbReference type="InterPro" id="IPR026015">
    <property type="entry name" value="ATP_synth_OSCP/delta_N_sf"/>
</dbReference>
<comment type="caution">
    <text evidence="8">The sequence shown here is derived from an EMBL/GenBank/DDBJ whole genome shotgun (WGS) entry which is preliminary data.</text>
</comment>
<keyword evidence="6 7" id="KW-0066">ATP synthesis</keyword>
<evidence type="ECO:0000256" key="4">
    <source>
        <dbReference type="ARBA" id="ARBA00023065"/>
    </source>
</evidence>
<gene>
    <name evidence="7" type="primary">atpH</name>
    <name evidence="8" type="ORF">BCR26_05200</name>
</gene>
<organism evidence="8 9">
    <name type="scientific">Enterococcus rivorum</name>
    <dbReference type="NCBI Taxonomy" id="762845"/>
    <lineage>
        <taxon>Bacteria</taxon>
        <taxon>Bacillati</taxon>
        <taxon>Bacillota</taxon>
        <taxon>Bacilli</taxon>
        <taxon>Lactobacillales</taxon>
        <taxon>Enterococcaceae</taxon>
        <taxon>Enterococcus</taxon>
    </lineage>
</organism>
<dbReference type="Gene3D" id="1.10.520.20">
    <property type="entry name" value="N-terminal domain of the delta subunit of the F1F0-ATP synthase"/>
    <property type="match status" value="1"/>
</dbReference>
<name>A0A1E5KTN1_9ENTE</name>
<dbReference type="PRINTS" id="PR00125">
    <property type="entry name" value="ATPASEDELTA"/>
</dbReference>
<dbReference type="Proteomes" id="UP000095256">
    <property type="component" value="Unassembled WGS sequence"/>
</dbReference>
<dbReference type="PANTHER" id="PTHR11910">
    <property type="entry name" value="ATP SYNTHASE DELTA CHAIN"/>
    <property type="match status" value="1"/>
</dbReference>
<keyword evidence="7" id="KW-1003">Cell membrane</keyword>
<evidence type="ECO:0000256" key="2">
    <source>
        <dbReference type="ARBA" id="ARBA00022448"/>
    </source>
</evidence>
<dbReference type="HAMAP" id="MF_01416">
    <property type="entry name" value="ATP_synth_delta_bact"/>
    <property type="match status" value="1"/>
</dbReference>
<keyword evidence="7" id="KW-0139">CF(1)</keyword>
<dbReference type="GO" id="GO:0046933">
    <property type="term" value="F:proton-transporting ATP synthase activity, rotational mechanism"/>
    <property type="evidence" value="ECO:0007669"/>
    <property type="project" value="UniProtKB-UniRule"/>
</dbReference>
<evidence type="ECO:0000256" key="7">
    <source>
        <dbReference type="HAMAP-Rule" id="MF_01416"/>
    </source>
</evidence>
<keyword evidence="5 7" id="KW-0472">Membrane</keyword>
<dbReference type="Pfam" id="PF00213">
    <property type="entry name" value="OSCP"/>
    <property type="match status" value="1"/>
</dbReference>
<comment type="function">
    <text evidence="7">This protein is part of the stalk that links CF(0) to CF(1). It either transmits conformational changes from CF(0) to CF(1) or is implicated in proton conduction.</text>
</comment>
<sequence>MKLDKYTVGKRYGKALFELAIEKQEADNVYQELLTLREIYHEVPGLGDILSDARLEPYEKDEIMNKLIASYEGMVKNFLMVVYKYSRMNDLLLMIDEYELRYDEHRSLILGTVSTAIPLTKEQHQAMEEKVASMLGYKHAHLINLIDPEIVGGVVIEANHQVIDGSIHKQLEQIRQRLMKKESVQ</sequence>
<dbReference type="STRING" id="762845.BCR26_05200"/>
<comment type="function">
    <text evidence="7">F(1)F(0) ATP synthase produces ATP from ADP in the presence of a proton or sodium gradient. F-type ATPases consist of two structural domains, F(1) containing the extramembraneous catalytic core and F(0) containing the membrane proton channel, linked together by a central stalk and a peripheral stalk. During catalysis, ATP synthesis in the catalytic domain of F(1) is coupled via a rotary mechanism of the central stalk subunits to proton translocation.</text>
</comment>
<comment type="subcellular location">
    <subcellularLocation>
        <location evidence="7">Cell membrane</location>
        <topology evidence="7">Peripheral membrane protein</topology>
    </subcellularLocation>
    <subcellularLocation>
        <location evidence="1">Membrane</location>
    </subcellularLocation>
</comment>
<evidence type="ECO:0000313" key="8">
    <source>
        <dbReference type="EMBL" id="OEH81247.1"/>
    </source>
</evidence>
<dbReference type="InterPro" id="IPR000711">
    <property type="entry name" value="ATPase_OSCP/dsu"/>
</dbReference>
<keyword evidence="9" id="KW-1185">Reference proteome</keyword>
<evidence type="ECO:0000256" key="6">
    <source>
        <dbReference type="ARBA" id="ARBA00023310"/>
    </source>
</evidence>
<reference evidence="8 9" key="1">
    <citation type="submission" date="2016-09" db="EMBL/GenBank/DDBJ databases">
        <authorList>
            <person name="Capua I."/>
            <person name="De Benedictis P."/>
            <person name="Joannis T."/>
            <person name="Lombin L.H."/>
            <person name="Cattoli G."/>
        </authorList>
    </citation>
    <scope>NUCLEOTIDE SEQUENCE [LARGE SCALE GENOMIC DNA]</scope>
    <source>
        <strain evidence="8 9">LMG 25899</strain>
    </source>
</reference>
<keyword evidence="2 7" id="KW-0813">Transport</keyword>
<dbReference type="GO" id="GO:0045259">
    <property type="term" value="C:proton-transporting ATP synthase complex"/>
    <property type="evidence" value="ECO:0007669"/>
    <property type="project" value="UniProtKB-KW"/>
</dbReference>